<name>A0ABW8YU79_9FLAO</name>
<dbReference type="InterPro" id="IPR024775">
    <property type="entry name" value="DinB-like"/>
</dbReference>
<proteinExistence type="predicted"/>
<dbReference type="Pfam" id="PF12867">
    <property type="entry name" value="DinB_2"/>
    <property type="match status" value="1"/>
</dbReference>
<feature type="domain" description="DinB-like" evidence="1">
    <location>
        <begin position="8"/>
        <end position="159"/>
    </location>
</feature>
<evidence type="ECO:0000313" key="2">
    <source>
        <dbReference type="EMBL" id="MFL9843851.1"/>
    </source>
</evidence>
<dbReference type="Proteomes" id="UP001629156">
    <property type="component" value="Unassembled WGS sequence"/>
</dbReference>
<dbReference type="EMBL" id="JBELPZ010000003">
    <property type="protein sequence ID" value="MFL9843851.1"/>
    <property type="molecule type" value="Genomic_DNA"/>
</dbReference>
<protein>
    <submittedName>
        <fullName evidence="2">DinB family protein</fullName>
    </submittedName>
</protein>
<evidence type="ECO:0000313" key="3">
    <source>
        <dbReference type="Proteomes" id="UP001629156"/>
    </source>
</evidence>
<gene>
    <name evidence="2" type="ORF">ABS766_05400</name>
</gene>
<keyword evidence="3" id="KW-1185">Reference proteome</keyword>
<comment type="caution">
    <text evidence="2">The sequence shown here is derived from an EMBL/GenBank/DDBJ whole genome shotgun (WGS) entry which is preliminary data.</text>
</comment>
<organism evidence="2 3">
    <name type="scientific">Flavobacterium rhizosphaerae</name>
    <dbReference type="NCBI Taxonomy" id="3163298"/>
    <lineage>
        <taxon>Bacteria</taxon>
        <taxon>Pseudomonadati</taxon>
        <taxon>Bacteroidota</taxon>
        <taxon>Flavobacteriia</taxon>
        <taxon>Flavobacteriales</taxon>
        <taxon>Flavobacteriaceae</taxon>
        <taxon>Flavobacterium</taxon>
    </lineage>
</organism>
<dbReference type="InterPro" id="IPR034660">
    <property type="entry name" value="DinB/YfiT-like"/>
</dbReference>
<evidence type="ECO:0000259" key="1">
    <source>
        <dbReference type="Pfam" id="PF12867"/>
    </source>
</evidence>
<dbReference type="Gene3D" id="1.20.120.450">
    <property type="entry name" value="dinb family like domain"/>
    <property type="match status" value="1"/>
</dbReference>
<reference evidence="2 3" key="1">
    <citation type="submission" date="2024-06" db="EMBL/GenBank/DDBJ databases">
        <authorList>
            <person name="Kaempfer P."/>
            <person name="Viver T."/>
        </authorList>
    </citation>
    <scope>NUCLEOTIDE SEQUENCE [LARGE SCALE GENOMIC DNA]</scope>
    <source>
        <strain evidence="2 3">ST-119</strain>
    </source>
</reference>
<dbReference type="SUPFAM" id="SSF109854">
    <property type="entry name" value="DinB/YfiT-like putative metalloenzymes"/>
    <property type="match status" value="1"/>
</dbReference>
<dbReference type="RefSeq" id="WP_408084099.1">
    <property type="nucleotide sequence ID" value="NZ_JBELPZ010000003.1"/>
</dbReference>
<accession>A0ABW8YU79</accession>
<sequence length="173" mass="19915">MYNKTINALDKVMMDTIALIKGSNEKLINTIPFEGSWTAAQVARHLIKAATDMPALFIKYAPETDRQPDENVAEIKSILLDFDRKMVSPDGIVPEEKYYTIEELITDTDKIRQENLEALKTAQLNQVPTLQDWNPLNGYTKLELLHFVLYHTQRHNRQINKIIEKVHQGQPSL</sequence>